<proteinExistence type="predicted"/>
<dbReference type="EMBL" id="JAHRIQ010106513">
    <property type="protein sequence ID" value="MEQ2256128.1"/>
    <property type="molecule type" value="Genomic_DNA"/>
</dbReference>
<protein>
    <submittedName>
        <fullName evidence="1">Uncharacterized protein</fullName>
    </submittedName>
</protein>
<gene>
    <name evidence="1" type="ORF">ILYODFUR_021218</name>
</gene>
<sequence length="130" mass="14349">MDVTWRTFHELQVLTDAETSEPRTSDAGHILTLSLDRGPMGIGQKLEPNPQLSDCQATALLFRSVRFWISVGAGSRTRRLILLHTGVSFLTLLGANVPMTPAFTIRGTFPPHIAADGSCHNNRCRRELLP</sequence>
<comment type="caution">
    <text evidence="1">The sequence shown here is derived from an EMBL/GenBank/DDBJ whole genome shotgun (WGS) entry which is preliminary data.</text>
</comment>
<accession>A0ABV0VFT0</accession>
<name>A0ABV0VFT0_9TELE</name>
<evidence type="ECO:0000313" key="1">
    <source>
        <dbReference type="EMBL" id="MEQ2256128.1"/>
    </source>
</evidence>
<dbReference type="Proteomes" id="UP001482620">
    <property type="component" value="Unassembled WGS sequence"/>
</dbReference>
<organism evidence="1 2">
    <name type="scientific">Ilyodon furcidens</name>
    <name type="common">goldbreast splitfin</name>
    <dbReference type="NCBI Taxonomy" id="33524"/>
    <lineage>
        <taxon>Eukaryota</taxon>
        <taxon>Metazoa</taxon>
        <taxon>Chordata</taxon>
        <taxon>Craniata</taxon>
        <taxon>Vertebrata</taxon>
        <taxon>Euteleostomi</taxon>
        <taxon>Actinopterygii</taxon>
        <taxon>Neopterygii</taxon>
        <taxon>Teleostei</taxon>
        <taxon>Neoteleostei</taxon>
        <taxon>Acanthomorphata</taxon>
        <taxon>Ovalentaria</taxon>
        <taxon>Atherinomorphae</taxon>
        <taxon>Cyprinodontiformes</taxon>
        <taxon>Goodeidae</taxon>
        <taxon>Ilyodon</taxon>
    </lineage>
</organism>
<keyword evidence="2" id="KW-1185">Reference proteome</keyword>
<reference evidence="1 2" key="1">
    <citation type="submission" date="2021-06" db="EMBL/GenBank/DDBJ databases">
        <authorList>
            <person name="Palmer J.M."/>
        </authorList>
    </citation>
    <scope>NUCLEOTIDE SEQUENCE [LARGE SCALE GENOMIC DNA]</scope>
    <source>
        <strain evidence="2">if_2019</strain>
        <tissue evidence="1">Muscle</tissue>
    </source>
</reference>
<evidence type="ECO:0000313" key="2">
    <source>
        <dbReference type="Proteomes" id="UP001482620"/>
    </source>
</evidence>